<reference evidence="1" key="1">
    <citation type="submission" date="2017-08" db="EMBL/GenBank/DDBJ databases">
        <authorList>
            <person name="Polle J.E."/>
            <person name="Barry K."/>
            <person name="Cushman J."/>
            <person name="Schmutz J."/>
            <person name="Tran D."/>
            <person name="Hathwaick L.T."/>
            <person name="Yim W.C."/>
            <person name="Jenkins J."/>
            <person name="Mckie-Krisberg Z.M."/>
            <person name="Prochnik S."/>
            <person name="Lindquist E."/>
            <person name="Dockter R.B."/>
            <person name="Adam C."/>
            <person name="Molina H."/>
            <person name="Bunkerborg J."/>
            <person name="Jin E."/>
            <person name="Buchheim M."/>
            <person name="Magnuson J."/>
        </authorList>
    </citation>
    <scope>NUCLEOTIDE SEQUENCE</scope>
    <source>
        <strain evidence="1">CCAP 19/18</strain>
    </source>
</reference>
<organism evidence="1 2">
    <name type="scientific">Dunaliella salina</name>
    <name type="common">Green alga</name>
    <name type="synonym">Protococcus salinus</name>
    <dbReference type="NCBI Taxonomy" id="3046"/>
    <lineage>
        <taxon>Eukaryota</taxon>
        <taxon>Viridiplantae</taxon>
        <taxon>Chlorophyta</taxon>
        <taxon>core chlorophytes</taxon>
        <taxon>Chlorophyceae</taxon>
        <taxon>CS clade</taxon>
        <taxon>Chlamydomonadales</taxon>
        <taxon>Dunaliellaceae</taxon>
        <taxon>Dunaliella</taxon>
    </lineage>
</organism>
<proteinExistence type="predicted"/>
<dbReference type="Proteomes" id="UP000815325">
    <property type="component" value="Unassembled WGS sequence"/>
</dbReference>
<evidence type="ECO:0000313" key="2">
    <source>
        <dbReference type="Proteomes" id="UP000815325"/>
    </source>
</evidence>
<protein>
    <submittedName>
        <fullName evidence="1">Uncharacterized protein</fullName>
    </submittedName>
</protein>
<comment type="caution">
    <text evidence="1">The sequence shown here is derived from an EMBL/GenBank/DDBJ whole genome shotgun (WGS) entry which is preliminary data.</text>
</comment>
<sequence>MLRNILSYLGFRKVGFPSAALLLECFKDAVHPPRGVALPLLPCVVLLHVDTCALNHLPCLLQLAMKLPALQEVKVGALSVYSDPDADDEVDDDHDEAFLEGGAGSEQVFTSLAALLHSAAAKGVNVEVHAFILHFCLPEVISQVLLMLAFLRSTSLLESVRKLKFGDGGGPEAAQMVQFASLMPNIQDLQFFGEAGLTLLHVAMVHFDVKKLRTIQICLDATHCGMGIANGKRMLEVIRVGGNNGLFPVYEAGVTLLRELAAGARADAYSVDVSIAFQVVTTCWCEGLSMNCAQLLTLFVVKGWRELEERLFGSIMANVRLQLCVCSYNGKVFFSG</sequence>
<name>A0ABQ7G0S1_DUNSA</name>
<evidence type="ECO:0000313" key="1">
    <source>
        <dbReference type="EMBL" id="KAF5828199.1"/>
    </source>
</evidence>
<accession>A0ABQ7G0S1</accession>
<dbReference type="EMBL" id="MU070344">
    <property type="protein sequence ID" value="KAF5828199.1"/>
    <property type="molecule type" value="Genomic_DNA"/>
</dbReference>
<keyword evidence="2" id="KW-1185">Reference proteome</keyword>
<gene>
    <name evidence="1" type="ORF">DUNSADRAFT_18034</name>
</gene>